<dbReference type="AlphaFoldDB" id="A0A4Q9FVX9"/>
<feature type="transmembrane region" description="Helical" evidence="11">
    <location>
        <begin position="12"/>
        <end position="35"/>
    </location>
</feature>
<dbReference type="OrthoDB" id="9815202at2"/>
<dbReference type="PROSITE" id="PS50885">
    <property type="entry name" value="HAMP"/>
    <property type="match status" value="1"/>
</dbReference>
<reference evidence="14 15" key="1">
    <citation type="submission" date="2019-02" db="EMBL/GenBank/DDBJ databases">
        <title>Paracoccus subflavus sp. nov., isolated from marine sediment of the Pacific Ocean.</title>
        <authorList>
            <person name="Zhang G."/>
        </authorList>
    </citation>
    <scope>NUCLEOTIDE SEQUENCE [LARGE SCALE GENOMIC DNA]</scope>
    <source>
        <strain evidence="14 15">GY0581</strain>
    </source>
</reference>
<dbReference type="Proteomes" id="UP000293520">
    <property type="component" value="Unassembled WGS sequence"/>
</dbReference>
<keyword evidence="15" id="KW-1185">Reference proteome</keyword>
<name>A0A4Q9FVX9_9RHOB</name>
<evidence type="ECO:0000256" key="10">
    <source>
        <dbReference type="ARBA" id="ARBA00023136"/>
    </source>
</evidence>
<dbReference type="InterPro" id="IPR003594">
    <property type="entry name" value="HATPase_dom"/>
</dbReference>
<keyword evidence="6 11" id="KW-0812">Transmembrane</keyword>
<accession>A0A4Q9FVX9</accession>
<keyword evidence="5" id="KW-0808">Transferase</keyword>
<dbReference type="GO" id="GO:0005886">
    <property type="term" value="C:plasma membrane"/>
    <property type="evidence" value="ECO:0007669"/>
    <property type="project" value="TreeGrafter"/>
</dbReference>
<comment type="subcellular location">
    <subcellularLocation>
        <location evidence="2">Membrane</location>
    </subcellularLocation>
</comment>
<dbReference type="InterPro" id="IPR003661">
    <property type="entry name" value="HisK_dim/P_dom"/>
</dbReference>
<comment type="caution">
    <text evidence="14">The sequence shown here is derived from an EMBL/GenBank/DDBJ whole genome shotgun (WGS) entry which is preliminary data.</text>
</comment>
<evidence type="ECO:0000256" key="7">
    <source>
        <dbReference type="ARBA" id="ARBA00022777"/>
    </source>
</evidence>
<feature type="domain" description="HAMP" evidence="13">
    <location>
        <begin position="180"/>
        <end position="234"/>
    </location>
</feature>
<dbReference type="InterPro" id="IPR005467">
    <property type="entry name" value="His_kinase_dom"/>
</dbReference>
<dbReference type="GO" id="GO:0000155">
    <property type="term" value="F:phosphorelay sensor kinase activity"/>
    <property type="evidence" value="ECO:0007669"/>
    <property type="project" value="InterPro"/>
</dbReference>
<dbReference type="InterPro" id="IPR036890">
    <property type="entry name" value="HATPase_C_sf"/>
</dbReference>
<organism evidence="14 15">
    <name type="scientific">Paracoccus subflavus</name>
    <dbReference type="NCBI Taxonomy" id="2528244"/>
    <lineage>
        <taxon>Bacteria</taxon>
        <taxon>Pseudomonadati</taxon>
        <taxon>Pseudomonadota</taxon>
        <taxon>Alphaproteobacteria</taxon>
        <taxon>Rhodobacterales</taxon>
        <taxon>Paracoccaceae</taxon>
        <taxon>Paracoccus</taxon>
    </lineage>
</organism>
<proteinExistence type="predicted"/>
<evidence type="ECO:0000256" key="6">
    <source>
        <dbReference type="ARBA" id="ARBA00022692"/>
    </source>
</evidence>
<dbReference type="SMART" id="SM00388">
    <property type="entry name" value="HisKA"/>
    <property type="match status" value="1"/>
</dbReference>
<evidence type="ECO:0000256" key="3">
    <source>
        <dbReference type="ARBA" id="ARBA00012438"/>
    </source>
</evidence>
<evidence type="ECO:0000256" key="4">
    <source>
        <dbReference type="ARBA" id="ARBA00022553"/>
    </source>
</evidence>
<dbReference type="InterPro" id="IPR036097">
    <property type="entry name" value="HisK_dim/P_sf"/>
</dbReference>
<evidence type="ECO:0000313" key="15">
    <source>
        <dbReference type="Proteomes" id="UP000293520"/>
    </source>
</evidence>
<dbReference type="PROSITE" id="PS50109">
    <property type="entry name" value="HIS_KIN"/>
    <property type="match status" value="1"/>
</dbReference>
<dbReference type="FunFam" id="3.30.565.10:FF:000006">
    <property type="entry name" value="Sensor histidine kinase WalK"/>
    <property type="match status" value="1"/>
</dbReference>
<keyword evidence="8 11" id="KW-1133">Transmembrane helix</keyword>
<dbReference type="CDD" id="cd00082">
    <property type="entry name" value="HisKA"/>
    <property type="match status" value="1"/>
</dbReference>
<evidence type="ECO:0000256" key="11">
    <source>
        <dbReference type="SAM" id="Phobius"/>
    </source>
</evidence>
<dbReference type="SUPFAM" id="SSF55874">
    <property type="entry name" value="ATPase domain of HSP90 chaperone/DNA topoisomerase II/histidine kinase"/>
    <property type="match status" value="1"/>
</dbReference>
<evidence type="ECO:0000256" key="1">
    <source>
        <dbReference type="ARBA" id="ARBA00000085"/>
    </source>
</evidence>
<evidence type="ECO:0000256" key="8">
    <source>
        <dbReference type="ARBA" id="ARBA00022989"/>
    </source>
</evidence>
<dbReference type="EMBL" id="SISK01000021">
    <property type="protein sequence ID" value="TBN35955.1"/>
    <property type="molecule type" value="Genomic_DNA"/>
</dbReference>
<keyword evidence="7 14" id="KW-0418">Kinase</keyword>
<dbReference type="PANTHER" id="PTHR45436">
    <property type="entry name" value="SENSOR HISTIDINE KINASE YKOH"/>
    <property type="match status" value="1"/>
</dbReference>
<dbReference type="SMART" id="SM00387">
    <property type="entry name" value="HATPase_c"/>
    <property type="match status" value="1"/>
</dbReference>
<dbReference type="Pfam" id="PF02518">
    <property type="entry name" value="HATPase_c"/>
    <property type="match status" value="1"/>
</dbReference>
<evidence type="ECO:0000259" key="12">
    <source>
        <dbReference type="PROSITE" id="PS50109"/>
    </source>
</evidence>
<keyword evidence="10 11" id="KW-0472">Membrane</keyword>
<dbReference type="InterPro" id="IPR004358">
    <property type="entry name" value="Sig_transdc_His_kin-like_C"/>
</dbReference>
<evidence type="ECO:0000256" key="5">
    <source>
        <dbReference type="ARBA" id="ARBA00022679"/>
    </source>
</evidence>
<evidence type="ECO:0000256" key="2">
    <source>
        <dbReference type="ARBA" id="ARBA00004370"/>
    </source>
</evidence>
<dbReference type="PANTHER" id="PTHR45436:SF8">
    <property type="entry name" value="HISTIDINE KINASE"/>
    <property type="match status" value="1"/>
</dbReference>
<dbReference type="SMART" id="SM00304">
    <property type="entry name" value="HAMP"/>
    <property type="match status" value="1"/>
</dbReference>
<keyword evidence="9" id="KW-0902">Two-component regulatory system</keyword>
<protein>
    <recommendedName>
        <fullName evidence="3">histidine kinase</fullName>
        <ecNumber evidence="3">2.7.13.3</ecNumber>
    </recommendedName>
</protein>
<keyword evidence="4" id="KW-0597">Phosphoprotein</keyword>
<dbReference type="InterPro" id="IPR050428">
    <property type="entry name" value="TCS_sensor_his_kinase"/>
</dbReference>
<dbReference type="Pfam" id="PF00512">
    <property type="entry name" value="HisKA"/>
    <property type="match status" value="1"/>
</dbReference>
<gene>
    <name evidence="14" type="ORF">EYE42_15830</name>
</gene>
<dbReference type="EC" id="2.7.13.3" evidence="3"/>
<dbReference type="SUPFAM" id="SSF47384">
    <property type="entry name" value="Homodimeric domain of signal transducing histidine kinase"/>
    <property type="match status" value="1"/>
</dbReference>
<dbReference type="InterPro" id="IPR003660">
    <property type="entry name" value="HAMP_dom"/>
</dbReference>
<dbReference type="Gene3D" id="1.10.287.130">
    <property type="match status" value="1"/>
</dbReference>
<dbReference type="Gene3D" id="6.10.340.10">
    <property type="match status" value="1"/>
</dbReference>
<evidence type="ECO:0000313" key="14">
    <source>
        <dbReference type="EMBL" id="TBN35955.1"/>
    </source>
</evidence>
<evidence type="ECO:0000259" key="13">
    <source>
        <dbReference type="PROSITE" id="PS50885"/>
    </source>
</evidence>
<feature type="domain" description="Histidine kinase" evidence="12">
    <location>
        <begin position="242"/>
        <end position="456"/>
    </location>
</feature>
<sequence>MSRFLRSTSARLSLRFALLYAIITALVLGLSYHYADREISDWVSDQLAEDAAGFASLYESEGLDAVRAKLSGFAGFNFEDYRVYLLQDPEGKVLAGNVDAIDWQGSGSYVPVNAIHAEKPRYEDVTGYLLHSVQLGPNRLTLGTSTYFLEELREVLGRGFVAGFILLLLAGLLAGIIVGRRTERRLTQISATLKSVALGQLDRRIPATGSDGDDLARMADEINRTIAQLQNMVESQKQISADIAHDLRTPMQRMRQRLDVLLNAHDLTPEIRTDAEQAVEIADDLIETFHALLRIAQIEAGQQSARFAATSLAPILTRIEDAYSPVAEENGQTLVFDIEDQDATVQGDQQLLTQMVANLVENALRHSPSGTRIEVALTRADGSVLLEVSDNGPGIPAEERDKVFRRFYRLEKSRTTPGNGLGLSMVRAIADLHGAAITLKDNSTGLRVLVRFPAGSTSVIFRAPAQAGMSDSVR</sequence>
<feature type="transmembrane region" description="Helical" evidence="11">
    <location>
        <begin position="155"/>
        <end position="178"/>
    </location>
</feature>
<comment type="catalytic activity">
    <reaction evidence="1">
        <text>ATP + protein L-histidine = ADP + protein N-phospho-L-histidine.</text>
        <dbReference type="EC" id="2.7.13.3"/>
    </reaction>
</comment>
<evidence type="ECO:0000256" key="9">
    <source>
        <dbReference type="ARBA" id="ARBA00023012"/>
    </source>
</evidence>
<dbReference type="Gene3D" id="3.30.565.10">
    <property type="entry name" value="Histidine kinase-like ATPase, C-terminal domain"/>
    <property type="match status" value="1"/>
</dbReference>
<dbReference type="PRINTS" id="PR00344">
    <property type="entry name" value="BCTRLSENSOR"/>
</dbReference>